<dbReference type="CDD" id="cd03139">
    <property type="entry name" value="GATase1_PfpI_2"/>
    <property type="match status" value="1"/>
</dbReference>
<dbReference type="Pfam" id="PF01965">
    <property type="entry name" value="DJ-1_PfpI"/>
    <property type="match status" value="1"/>
</dbReference>
<feature type="region of interest" description="Disordered" evidence="1">
    <location>
        <begin position="1"/>
        <end position="22"/>
    </location>
</feature>
<dbReference type="AlphaFoldDB" id="A0A6G9YVA3"/>
<dbReference type="Proteomes" id="UP000503540">
    <property type="component" value="Chromosome"/>
</dbReference>
<reference evidence="3 4" key="1">
    <citation type="journal article" date="2019" name="ACS Chem. Biol.">
        <title>Identification and Mobilization of a Cryptic Antibiotic Biosynthesis Gene Locus from a Human-Pathogenic Nocardia Isolate.</title>
        <authorList>
            <person name="Herisse M."/>
            <person name="Ishida K."/>
            <person name="Porter J.L."/>
            <person name="Howden B."/>
            <person name="Hertweck C."/>
            <person name="Stinear T.P."/>
            <person name="Pidot S.J."/>
        </authorList>
    </citation>
    <scope>NUCLEOTIDE SEQUENCE [LARGE SCALE GENOMIC DNA]</scope>
    <source>
        <strain evidence="3 4">AUSMDU00012717</strain>
    </source>
</reference>
<evidence type="ECO:0000313" key="3">
    <source>
        <dbReference type="EMBL" id="QIS16763.1"/>
    </source>
</evidence>
<dbReference type="EMBL" id="CP046172">
    <property type="protein sequence ID" value="QIS16763.1"/>
    <property type="molecule type" value="Genomic_DNA"/>
</dbReference>
<dbReference type="SUPFAM" id="SSF52317">
    <property type="entry name" value="Class I glutamine amidotransferase-like"/>
    <property type="match status" value="1"/>
</dbReference>
<protein>
    <submittedName>
        <fullName evidence="3">DJ-1/PfpI family protein</fullName>
    </submittedName>
</protein>
<evidence type="ECO:0000259" key="2">
    <source>
        <dbReference type="Pfam" id="PF01965"/>
    </source>
</evidence>
<dbReference type="InterPro" id="IPR029062">
    <property type="entry name" value="Class_I_gatase-like"/>
</dbReference>
<dbReference type="GO" id="GO:0006355">
    <property type="term" value="P:regulation of DNA-templated transcription"/>
    <property type="evidence" value="ECO:0007669"/>
    <property type="project" value="TreeGrafter"/>
</dbReference>
<sequence>MRQAGNPASRLRPPRRHHTASLPRSLHQEDFVIIAIGLFPGFTSLDAIGPYEVFSALPGAEVVLCAAEPTLDDGNNMLHLRVDATFDEVARPDVLLIPGGPGTRRLAAVDHPIVDWVRNAHPHTRWTTSVCTGALVLGAAGLLDGLPATTHWHFYDLLAGYGAHPTEQRVVRNDAERIATAAGVSAGIDLALTLAAELAGPEVAQGIQLAIEYDPQPPFDAGAPSKAPRAVRDAIAARFDQFDRLAAQ</sequence>
<dbReference type="Gene3D" id="3.40.50.880">
    <property type="match status" value="1"/>
</dbReference>
<gene>
    <name evidence="3" type="ORF">F5544_44800</name>
</gene>
<evidence type="ECO:0000256" key="1">
    <source>
        <dbReference type="SAM" id="MobiDB-lite"/>
    </source>
</evidence>
<dbReference type="InterPro" id="IPR002818">
    <property type="entry name" value="DJ-1/PfpI"/>
</dbReference>
<dbReference type="KEGG" id="nah:F5544_44800"/>
<feature type="domain" description="DJ-1/PfpI" evidence="2">
    <location>
        <begin position="34"/>
        <end position="196"/>
    </location>
</feature>
<dbReference type="PANTHER" id="PTHR43130">
    <property type="entry name" value="ARAC-FAMILY TRANSCRIPTIONAL REGULATOR"/>
    <property type="match status" value="1"/>
</dbReference>
<keyword evidence="4" id="KW-1185">Reference proteome</keyword>
<organism evidence="3 4">
    <name type="scientific">Nocardia arthritidis</name>
    <dbReference type="NCBI Taxonomy" id="228602"/>
    <lineage>
        <taxon>Bacteria</taxon>
        <taxon>Bacillati</taxon>
        <taxon>Actinomycetota</taxon>
        <taxon>Actinomycetes</taxon>
        <taxon>Mycobacteriales</taxon>
        <taxon>Nocardiaceae</taxon>
        <taxon>Nocardia</taxon>
    </lineage>
</organism>
<dbReference type="InterPro" id="IPR052158">
    <property type="entry name" value="INH-QAR"/>
</dbReference>
<evidence type="ECO:0000313" key="4">
    <source>
        <dbReference type="Proteomes" id="UP000503540"/>
    </source>
</evidence>
<name>A0A6G9YVA3_9NOCA</name>
<proteinExistence type="predicted"/>
<dbReference type="PANTHER" id="PTHR43130:SF2">
    <property type="entry name" value="DJ-1_PFPI DOMAIN-CONTAINING PROTEIN"/>
    <property type="match status" value="1"/>
</dbReference>
<accession>A0A6G9YVA3</accession>